<keyword evidence="3" id="KW-1185">Reference proteome</keyword>
<dbReference type="EMBL" id="SRLO01005950">
    <property type="protein sequence ID" value="TNN29190.1"/>
    <property type="molecule type" value="Genomic_DNA"/>
</dbReference>
<evidence type="ECO:0000256" key="1">
    <source>
        <dbReference type="SAM" id="MobiDB-lite"/>
    </source>
</evidence>
<feature type="compositionally biased region" description="Basic residues" evidence="1">
    <location>
        <begin position="27"/>
        <end position="37"/>
    </location>
</feature>
<sequence>MNGESIKGKEEGEDGNTWKGKEMIKSGKGRGSKKRIKETREGNRERVKEKIGRKGGDTSHTEEEEEEEEQEEEEEVWSPRGAAVGRWRPLLELPEVLHHEEEARPCVLMSVYIRI</sequence>
<dbReference type="AlphaFoldDB" id="A0A4Z2EKT0"/>
<organism evidence="2 3">
    <name type="scientific">Liparis tanakae</name>
    <name type="common">Tanaka's snailfish</name>
    <dbReference type="NCBI Taxonomy" id="230148"/>
    <lineage>
        <taxon>Eukaryota</taxon>
        <taxon>Metazoa</taxon>
        <taxon>Chordata</taxon>
        <taxon>Craniata</taxon>
        <taxon>Vertebrata</taxon>
        <taxon>Euteleostomi</taxon>
        <taxon>Actinopterygii</taxon>
        <taxon>Neopterygii</taxon>
        <taxon>Teleostei</taxon>
        <taxon>Neoteleostei</taxon>
        <taxon>Acanthomorphata</taxon>
        <taxon>Eupercaria</taxon>
        <taxon>Perciformes</taxon>
        <taxon>Cottioidei</taxon>
        <taxon>Cottales</taxon>
        <taxon>Liparidae</taxon>
        <taxon>Liparis</taxon>
    </lineage>
</organism>
<protein>
    <submittedName>
        <fullName evidence="2">Uncharacterized protein</fullName>
    </submittedName>
</protein>
<feature type="compositionally biased region" description="Basic and acidic residues" evidence="1">
    <location>
        <begin position="38"/>
        <end position="61"/>
    </location>
</feature>
<comment type="caution">
    <text evidence="2">The sequence shown here is derived from an EMBL/GenBank/DDBJ whole genome shotgun (WGS) entry which is preliminary data.</text>
</comment>
<feature type="region of interest" description="Disordered" evidence="1">
    <location>
        <begin position="1"/>
        <end position="83"/>
    </location>
</feature>
<gene>
    <name evidence="2" type="ORF">EYF80_060662</name>
</gene>
<feature type="compositionally biased region" description="Acidic residues" evidence="1">
    <location>
        <begin position="62"/>
        <end position="76"/>
    </location>
</feature>
<feature type="compositionally biased region" description="Basic and acidic residues" evidence="1">
    <location>
        <begin position="1"/>
        <end position="10"/>
    </location>
</feature>
<evidence type="ECO:0000313" key="2">
    <source>
        <dbReference type="EMBL" id="TNN29190.1"/>
    </source>
</evidence>
<evidence type="ECO:0000313" key="3">
    <source>
        <dbReference type="Proteomes" id="UP000314294"/>
    </source>
</evidence>
<dbReference type="Proteomes" id="UP000314294">
    <property type="component" value="Unassembled WGS sequence"/>
</dbReference>
<name>A0A4Z2EKT0_9TELE</name>
<reference evidence="2 3" key="1">
    <citation type="submission" date="2019-03" db="EMBL/GenBank/DDBJ databases">
        <title>First draft genome of Liparis tanakae, snailfish: a comprehensive survey of snailfish specific genes.</title>
        <authorList>
            <person name="Kim W."/>
            <person name="Song I."/>
            <person name="Jeong J.-H."/>
            <person name="Kim D."/>
            <person name="Kim S."/>
            <person name="Ryu S."/>
            <person name="Song J.Y."/>
            <person name="Lee S.K."/>
        </authorList>
    </citation>
    <scope>NUCLEOTIDE SEQUENCE [LARGE SCALE GENOMIC DNA]</scope>
    <source>
        <tissue evidence="2">Muscle</tissue>
    </source>
</reference>
<proteinExistence type="predicted"/>
<accession>A0A4Z2EKT0</accession>